<evidence type="ECO:0000313" key="3">
    <source>
        <dbReference type="EMBL" id="SIR97103.1"/>
    </source>
</evidence>
<reference evidence="4" key="1">
    <citation type="submission" date="2017-01" db="EMBL/GenBank/DDBJ databases">
        <authorList>
            <person name="Varghese N."/>
            <person name="Submissions S."/>
        </authorList>
    </citation>
    <scope>NUCLEOTIDE SEQUENCE [LARGE SCALE GENOMIC DNA]</scope>
    <source>
        <strain evidence="4">CGMCC 1.7737</strain>
    </source>
</reference>
<name>A0A1N7F9U5_9EURY</name>
<dbReference type="AlphaFoldDB" id="A0A1N7F9U5"/>
<keyword evidence="4" id="KW-1185">Reference proteome</keyword>
<proteinExistence type="predicted"/>
<dbReference type="InterPro" id="IPR025669">
    <property type="entry name" value="AAA_dom"/>
</dbReference>
<evidence type="ECO:0000259" key="2">
    <source>
        <dbReference type="Pfam" id="PF13614"/>
    </source>
</evidence>
<evidence type="ECO:0000256" key="1">
    <source>
        <dbReference type="SAM" id="MobiDB-lite"/>
    </source>
</evidence>
<dbReference type="InterPro" id="IPR050678">
    <property type="entry name" value="DNA_Partitioning_ATPase"/>
</dbReference>
<dbReference type="Gene3D" id="3.40.50.300">
    <property type="entry name" value="P-loop containing nucleotide triphosphate hydrolases"/>
    <property type="match status" value="1"/>
</dbReference>
<dbReference type="CDD" id="cd02042">
    <property type="entry name" value="ParAB_family"/>
    <property type="match status" value="1"/>
</dbReference>
<accession>A0A1N7F9U5</accession>
<dbReference type="PANTHER" id="PTHR13696">
    <property type="entry name" value="P-LOOP CONTAINING NUCLEOSIDE TRIPHOSPHATE HYDROLASE"/>
    <property type="match status" value="1"/>
</dbReference>
<dbReference type="Pfam" id="PF13614">
    <property type="entry name" value="AAA_31"/>
    <property type="match status" value="1"/>
</dbReference>
<dbReference type="EMBL" id="FTNO01000008">
    <property type="protein sequence ID" value="SIR97103.1"/>
    <property type="molecule type" value="Genomic_DNA"/>
</dbReference>
<evidence type="ECO:0000313" key="4">
    <source>
        <dbReference type="Proteomes" id="UP000186914"/>
    </source>
</evidence>
<dbReference type="SUPFAM" id="SSF52540">
    <property type="entry name" value="P-loop containing nucleoside triphosphate hydrolases"/>
    <property type="match status" value="1"/>
</dbReference>
<sequence>MLLILFFIYPHYLCHYCAICYFYYSCYSCDFAHLRPVDISHERILFQNSMAEPNSRNSTDRINSPNSPYESIDTSGTSRAVSVCMLKGGVGKSTIAVNLARQLAAHDHDVLLIDLDPNGHASVGLGFDDHYHDTDESIGEVFFDDADPASVIYDTDHEFDILPSSENLEQVERKIVVGDVFQPSALLQREVVDPLLGEDYDYIVTDSPAYRSRLTDNALVATSNLVLPLAPGNEAMSGLERTIERQIVPLRKHMDVDVLALVPNMLSGRIDQQTQDRQLLERLNSHASLQDRIPNFARITDWEAVDAGDSRPTPGIRDRTSITKAYGERQPLLDYDPECDQLTCFDELAHIVEAGEVIRNE</sequence>
<feature type="domain" description="AAA" evidence="2">
    <location>
        <begin position="79"/>
        <end position="244"/>
    </location>
</feature>
<organism evidence="3 4">
    <name type="scientific">Haladaptatus litoreus</name>
    <dbReference type="NCBI Taxonomy" id="553468"/>
    <lineage>
        <taxon>Archaea</taxon>
        <taxon>Methanobacteriati</taxon>
        <taxon>Methanobacteriota</taxon>
        <taxon>Stenosarchaea group</taxon>
        <taxon>Halobacteria</taxon>
        <taxon>Halobacteriales</taxon>
        <taxon>Haladaptataceae</taxon>
        <taxon>Haladaptatus</taxon>
    </lineage>
</organism>
<dbReference type="Proteomes" id="UP000186914">
    <property type="component" value="Unassembled WGS sequence"/>
</dbReference>
<feature type="region of interest" description="Disordered" evidence="1">
    <location>
        <begin position="51"/>
        <end position="74"/>
    </location>
</feature>
<gene>
    <name evidence="3" type="ORF">SAMN05421858_4857</name>
</gene>
<protein>
    <submittedName>
        <fullName evidence="3">Chromosome partitioning protein</fullName>
    </submittedName>
</protein>
<dbReference type="InterPro" id="IPR027417">
    <property type="entry name" value="P-loop_NTPase"/>
</dbReference>
<dbReference type="PANTHER" id="PTHR13696:SF99">
    <property type="entry name" value="COBYRINIC ACID AC-DIAMIDE SYNTHASE"/>
    <property type="match status" value="1"/>
</dbReference>